<comment type="caution">
    <text evidence="1">The sequence shown here is derived from an EMBL/GenBank/DDBJ whole genome shotgun (WGS) entry which is preliminary data.</text>
</comment>
<evidence type="ECO:0000313" key="2">
    <source>
        <dbReference type="Proteomes" id="UP000541033"/>
    </source>
</evidence>
<dbReference type="Proteomes" id="UP000541033">
    <property type="component" value="Unassembled WGS sequence"/>
</dbReference>
<evidence type="ECO:0000313" key="1">
    <source>
        <dbReference type="EMBL" id="NIH53307.1"/>
    </source>
</evidence>
<protein>
    <submittedName>
        <fullName evidence="1">Uncharacterized protein</fullName>
    </submittedName>
</protein>
<sequence length="80" mass="8794">MMLVRHTATDYLEVTDIGGGDWRVCDNRIPASNAQSVLGLISHVEDHYEVIAMNHPSESTDFPSFTEAVNSLRPAPSPLL</sequence>
<dbReference type="AlphaFoldDB" id="A0A7X5R0L1"/>
<name>A0A7X5R0L1_9MICO</name>
<proteinExistence type="predicted"/>
<dbReference type="EMBL" id="JAAMOX010000001">
    <property type="protein sequence ID" value="NIH53307.1"/>
    <property type="molecule type" value="Genomic_DNA"/>
</dbReference>
<dbReference type="RefSeq" id="WP_167148813.1">
    <property type="nucleotide sequence ID" value="NZ_JAAMOX010000001.1"/>
</dbReference>
<reference evidence="1 2" key="1">
    <citation type="submission" date="2020-02" db="EMBL/GenBank/DDBJ databases">
        <title>Sequencing the genomes of 1000 actinobacteria strains.</title>
        <authorList>
            <person name="Klenk H.-P."/>
        </authorList>
    </citation>
    <scope>NUCLEOTIDE SEQUENCE [LARGE SCALE GENOMIC DNA]</scope>
    <source>
        <strain evidence="1 2">DSM 27960</strain>
    </source>
</reference>
<keyword evidence="2" id="KW-1185">Reference proteome</keyword>
<accession>A0A7X5R0L1</accession>
<gene>
    <name evidence="1" type="ORF">FHX76_001175</name>
</gene>
<organism evidence="1 2">
    <name type="scientific">Lysinibacter cavernae</name>
    <dbReference type="NCBI Taxonomy" id="1640652"/>
    <lineage>
        <taxon>Bacteria</taxon>
        <taxon>Bacillati</taxon>
        <taxon>Actinomycetota</taxon>
        <taxon>Actinomycetes</taxon>
        <taxon>Micrococcales</taxon>
        <taxon>Microbacteriaceae</taxon>
        <taxon>Lysinibacter</taxon>
    </lineage>
</organism>